<organism evidence="1 2">
    <name type="scientific">Testicularia cyperi</name>
    <dbReference type="NCBI Taxonomy" id="1882483"/>
    <lineage>
        <taxon>Eukaryota</taxon>
        <taxon>Fungi</taxon>
        <taxon>Dikarya</taxon>
        <taxon>Basidiomycota</taxon>
        <taxon>Ustilaginomycotina</taxon>
        <taxon>Ustilaginomycetes</taxon>
        <taxon>Ustilaginales</taxon>
        <taxon>Anthracoideaceae</taxon>
        <taxon>Testicularia</taxon>
    </lineage>
</organism>
<accession>A0A317XV89</accession>
<evidence type="ECO:0000313" key="1">
    <source>
        <dbReference type="EMBL" id="PWZ02195.1"/>
    </source>
</evidence>
<protein>
    <submittedName>
        <fullName evidence="1">Uncharacterized protein</fullName>
    </submittedName>
</protein>
<proteinExistence type="predicted"/>
<dbReference type="EMBL" id="KZ819189">
    <property type="protein sequence ID" value="PWZ02195.1"/>
    <property type="molecule type" value="Genomic_DNA"/>
</dbReference>
<keyword evidence="2" id="KW-1185">Reference proteome</keyword>
<reference evidence="1 2" key="1">
    <citation type="journal article" date="2018" name="Mol. Biol. Evol.">
        <title>Broad Genomic Sampling Reveals a Smut Pathogenic Ancestry of the Fungal Clade Ustilaginomycotina.</title>
        <authorList>
            <person name="Kijpornyongpan T."/>
            <person name="Mondo S.J."/>
            <person name="Barry K."/>
            <person name="Sandor L."/>
            <person name="Lee J."/>
            <person name="Lipzen A."/>
            <person name="Pangilinan J."/>
            <person name="LaButti K."/>
            <person name="Hainaut M."/>
            <person name="Henrissat B."/>
            <person name="Grigoriev I.V."/>
            <person name="Spatafora J.W."/>
            <person name="Aime M.C."/>
        </authorList>
    </citation>
    <scope>NUCLEOTIDE SEQUENCE [LARGE SCALE GENOMIC DNA]</scope>
    <source>
        <strain evidence="1 2">MCA 3645</strain>
    </source>
</reference>
<name>A0A317XV89_9BASI</name>
<dbReference type="AlphaFoldDB" id="A0A317XV89"/>
<evidence type="ECO:0000313" key="2">
    <source>
        <dbReference type="Proteomes" id="UP000246740"/>
    </source>
</evidence>
<dbReference type="InParanoid" id="A0A317XV89"/>
<gene>
    <name evidence="1" type="ORF">BCV70DRAFT_58796</name>
</gene>
<sequence>MNVIIWSLLPYVRSTASAPCDLRSCLLARSLDGGVRPRVLHSGLRVGCVRQRQSCESSGDSRASLFETVNCK</sequence>
<dbReference type="Proteomes" id="UP000246740">
    <property type="component" value="Unassembled WGS sequence"/>
</dbReference>